<dbReference type="Proteomes" id="UP001057375">
    <property type="component" value="Unassembled WGS sequence"/>
</dbReference>
<evidence type="ECO:0000313" key="1">
    <source>
        <dbReference type="EMBL" id="GKT33437.1"/>
    </source>
</evidence>
<organism evidence="1 2">
    <name type="scientific">Aduncisulcus paluster</name>
    <dbReference type="NCBI Taxonomy" id="2918883"/>
    <lineage>
        <taxon>Eukaryota</taxon>
        <taxon>Metamonada</taxon>
        <taxon>Carpediemonas-like organisms</taxon>
        <taxon>Aduncisulcus</taxon>
    </lineage>
</organism>
<reference evidence="1" key="1">
    <citation type="submission" date="2022-03" db="EMBL/GenBank/DDBJ databases">
        <title>Draft genome sequence of Aduncisulcus paluster, a free-living microaerophilic Fornicata.</title>
        <authorList>
            <person name="Yuyama I."/>
            <person name="Kume K."/>
            <person name="Tamura T."/>
            <person name="Inagaki Y."/>
            <person name="Hashimoto T."/>
        </authorList>
    </citation>
    <scope>NUCLEOTIDE SEQUENCE</scope>
    <source>
        <strain evidence="1">NY0171</strain>
    </source>
</reference>
<protein>
    <submittedName>
        <fullName evidence="1">Uncharacterized protein</fullName>
    </submittedName>
</protein>
<dbReference type="EMBL" id="BQXS01002918">
    <property type="protein sequence ID" value="GKT33437.1"/>
    <property type="molecule type" value="Genomic_DNA"/>
</dbReference>
<feature type="non-terminal residue" evidence="1">
    <location>
        <position position="89"/>
    </location>
</feature>
<evidence type="ECO:0000313" key="2">
    <source>
        <dbReference type="Proteomes" id="UP001057375"/>
    </source>
</evidence>
<proteinExistence type="predicted"/>
<gene>
    <name evidence="1" type="ORF">ADUPG1_002490</name>
</gene>
<comment type="caution">
    <text evidence="1">The sequence shown here is derived from an EMBL/GenBank/DDBJ whole genome shotgun (WGS) entry which is preliminary data.</text>
</comment>
<name>A0ABQ5KLT0_9EUKA</name>
<accession>A0ABQ5KLT0</accession>
<keyword evidence="2" id="KW-1185">Reference proteome</keyword>
<sequence>MIEISPHTKGWREMNKEFKLPKGIRLRGKSFAVSASKTGVGRLTGTAKTLEDAILLRRKLLKKLEIGDTTRTSKTGSWTVEKALQVAYD</sequence>